<comment type="caution">
    <text evidence="1">The sequence shown here is derived from an EMBL/GenBank/DDBJ whole genome shotgun (WGS) entry which is preliminary data.</text>
</comment>
<accession>A0A7J7XI38</accession>
<evidence type="ECO:0000313" key="2">
    <source>
        <dbReference type="Proteomes" id="UP000527355"/>
    </source>
</evidence>
<dbReference type="Proteomes" id="UP000527355">
    <property type="component" value="Unassembled WGS sequence"/>
</dbReference>
<dbReference type="AlphaFoldDB" id="A0A7J7XI38"/>
<keyword evidence="2" id="KW-1185">Reference proteome</keyword>
<proteinExistence type="predicted"/>
<sequence>MPIPGRLRSSPGWEISPILSSVQDMRPNQGCSGHPVSHRALGTELILSLLPALFPGTQCASAAGAEPDGTVSDRPACSSTCLLILGQWYSEHIFLYAIFNLNSFPRRGALSLTGPLCSVEHLEESENALICMMAGEQCGVPEASVWGGRR</sequence>
<dbReference type="EMBL" id="JABWUV010000006">
    <property type="protein sequence ID" value="KAF6349016.1"/>
    <property type="molecule type" value="Genomic_DNA"/>
</dbReference>
<protein>
    <submittedName>
        <fullName evidence="1">Uncharacterized protein</fullName>
    </submittedName>
</protein>
<evidence type="ECO:0000313" key="1">
    <source>
        <dbReference type="EMBL" id="KAF6349016.1"/>
    </source>
</evidence>
<organism evidence="1 2">
    <name type="scientific">Myotis myotis</name>
    <name type="common">Greater mouse-eared bat</name>
    <name type="synonym">Vespertilio myotis</name>
    <dbReference type="NCBI Taxonomy" id="51298"/>
    <lineage>
        <taxon>Eukaryota</taxon>
        <taxon>Metazoa</taxon>
        <taxon>Chordata</taxon>
        <taxon>Craniata</taxon>
        <taxon>Vertebrata</taxon>
        <taxon>Euteleostomi</taxon>
        <taxon>Mammalia</taxon>
        <taxon>Eutheria</taxon>
        <taxon>Laurasiatheria</taxon>
        <taxon>Chiroptera</taxon>
        <taxon>Yangochiroptera</taxon>
        <taxon>Vespertilionidae</taxon>
        <taxon>Myotis</taxon>
    </lineage>
</organism>
<reference evidence="1 2" key="1">
    <citation type="journal article" date="2020" name="Nature">
        <title>Six reference-quality genomes reveal evolution of bat adaptations.</title>
        <authorList>
            <person name="Jebb D."/>
            <person name="Huang Z."/>
            <person name="Pippel M."/>
            <person name="Hughes G.M."/>
            <person name="Lavrichenko K."/>
            <person name="Devanna P."/>
            <person name="Winkler S."/>
            <person name="Jermiin L.S."/>
            <person name="Skirmuntt E.C."/>
            <person name="Katzourakis A."/>
            <person name="Burkitt-Gray L."/>
            <person name="Ray D.A."/>
            <person name="Sullivan K.A.M."/>
            <person name="Roscito J.G."/>
            <person name="Kirilenko B.M."/>
            <person name="Davalos L.M."/>
            <person name="Corthals A.P."/>
            <person name="Power M.L."/>
            <person name="Jones G."/>
            <person name="Ransome R.D."/>
            <person name="Dechmann D.K.N."/>
            <person name="Locatelli A.G."/>
            <person name="Puechmaille S.J."/>
            <person name="Fedrigo O."/>
            <person name="Jarvis E.D."/>
            <person name="Hiller M."/>
            <person name="Vernes S.C."/>
            <person name="Myers E.W."/>
            <person name="Teeling E.C."/>
        </authorList>
    </citation>
    <scope>NUCLEOTIDE SEQUENCE [LARGE SCALE GENOMIC DNA]</scope>
    <source>
        <strain evidence="1">MMyoMyo1</strain>
        <tissue evidence="1">Flight muscle</tissue>
    </source>
</reference>
<name>A0A7J7XI38_MYOMY</name>
<gene>
    <name evidence="1" type="ORF">mMyoMyo1_011603</name>
</gene>